<evidence type="ECO:0000313" key="4">
    <source>
        <dbReference type="Proteomes" id="UP000070163"/>
    </source>
</evidence>
<keyword evidence="4" id="KW-1185">Reference proteome</keyword>
<gene>
    <name evidence="3" type="ORF">AKJ57_00390</name>
</gene>
<dbReference type="CDD" id="cd16148">
    <property type="entry name" value="sulfatase_like"/>
    <property type="match status" value="1"/>
</dbReference>
<sequence>MTDKNIILVTIDALRADHLGFMGYQKNTSPHIDKIAEEGIYYSNAVANAPYTTASIKSMLTSSLPLTPERYLPFPFHRPSLPKVLKKYGYSTYCVHSNPWFTKYNFGHDFDYFLDPLEKSKKKQGGISLPRKLKKKVREVDTNYLNNALSNIKKSVVGVNLEKPYARADVITDKVLNLIPKLDKERFFLWIHYMDVHEPYLPKNKEFNQKLVSNLMEKRSKSPASLSKDEKRLMKKLYDSEIRFVDRQVGEVWKVLNELNSENFLLIITSDHGDELGEHGHYGHVNRKVPAKLYEELLHIPFLLYDPEVDEKGENSELVSLTDLSPTVIDAVGIKKPQSFLGKSVLDSAENRKSVINQAIQCKDPNQLRYMKNGSKLFSYRKNGYKLIWREDGGTKLYNLEKDPEENNNIVQKKAKIAEELKEKLFTEIDKLKENFSEAERVKNKVNRLKKMKKI</sequence>
<feature type="domain" description="Sulfatase N-terminal" evidence="2">
    <location>
        <begin position="4"/>
        <end position="334"/>
    </location>
</feature>
<evidence type="ECO:0000313" key="3">
    <source>
        <dbReference type="EMBL" id="KXA91648.1"/>
    </source>
</evidence>
<dbReference type="InterPro" id="IPR000917">
    <property type="entry name" value="Sulfatase_N"/>
</dbReference>
<dbReference type="AlphaFoldDB" id="A0A133UBS7"/>
<keyword evidence="1" id="KW-0175">Coiled coil</keyword>
<accession>A0A133UBS7</accession>
<dbReference type="EMBL" id="LHXJ01000003">
    <property type="protein sequence ID" value="KXA91648.1"/>
    <property type="molecule type" value="Genomic_DNA"/>
</dbReference>
<dbReference type="PANTHER" id="PTHR43751">
    <property type="entry name" value="SULFATASE"/>
    <property type="match status" value="1"/>
</dbReference>
<proteinExistence type="predicted"/>
<reference evidence="3 4" key="1">
    <citation type="journal article" date="2016" name="Sci. Rep.">
        <title>Metabolic traits of an uncultured archaeal lineage -MSBL1- from brine pools of the Red Sea.</title>
        <authorList>
            <person name="Mwirichia R."/>
            <person name="Alam I."/>
            <person name="Rashid M."/>
            <person name="Vinu M."/>
            <person name="Ba-Alawi W."/>
            <person name="Anthony Kamau A."/>
            <person name="Kamanda Ngugi D."/>
            <person name="Goker M."/>
            <person name="Klenk H.P."/>
            <person name="Bajic V."/>
            <person name="Stingl U."/>
        </authorList>
    </citation>
    <scope>NUCLEOTIDE SEQUENCE [LARGE SCALE GENOMIC DNA]</scope>
    <source>
        <strain evidence="3">SCGC-AAA259A05</strain>
    </source>
</reference>
<organism evidence="3 4">
    <name type="scientific">candidate division MSBL1 archaeon SCGC-AAA259A05</name>
    <dbReference type="NCBI Taxonomy" id="1698259"/>
    <lineage>
        <taxon>Archaea</taxon>
        <taxon>Methanobacteriati</taxon>
        <taxon>Methanobacteriota</taxon>
        <taxon>candidate division MSBL1</taxon>
    </lineage>
</organism>
<dbReference type="Gene3D" id="3.30.1120.10">
    <property type="match status" value="1"/>
</dbReference>
<evidence type="ECO:0000259" key="2">
    <source>
        <dbReference type="Pfam" id="PF00884"/>
    </source>
</evidence>
<dbReference type="Proteomes" id="UP000070163">
    <property type="component" value="Unassembled WGS sequence"/>
</dbReference>
<evidence type="ECO:0000256" key="1">
    <source>
        <dbReference type="SAM" id="Coils"/>
    </source>
</evidence>
<dbReference type="Gene3D" id="3.40.720.10">
    <property type="entry name" value="Alkaline Phosphatase, subunit A"/>
    <property type="match status" value="1"/>
</dbReference>
<dbReference type="PANTHER" id="PTHR43751:SF3">
    <property type="entry name" value="SULFATASE N-TERMINAL DOMAIN-CONTAINING PROTEIN"/>
    <property type="match status" value="1"/>
</dbReference>
<dbReference type="InterPro" id="IPR052701">
    <property type="entry name" value="GAG_Ulvan_Degrading_Sulfatases"/>
</dbReference>
<name>A0A133UBS7_9EURY</name>
<comment type="caution">
    <text evidence="3">The sequence shown here is derived from an EMBL/GenBank/DDBJ whole genome shotgun (WGS) entry which is preliminary data.</text>
</comment>
<dbReference type="Pfam" id="PF00884">
    <property type="entry name" value="Sulfatase"/>
    <property type="match status" value="1"/>
</dbReference>
<protein>
    <recommendedName>
        <fullName evidence="2">Sulfatase N-terminal domain-containing protein</fullName>
    </recommendedName>
</protein>
<dbReference type="SUPFAM" id="SSF53649">
    <property type="entry name" value="Alkaline phosphatase-like"/>
    <property type="match status" value="1"/>
</dbReference>
<feature type="coiled-coil region" evidence="1">
    <location>
        <begin position="415"/>
        <end position="452"/>
    </location>
</feature>
<dbReference type="InterPro" id="IPR017850">
    <property type="entry name" value="Alkaline_phosphatase_core_sf"/>
</dbReference>